<evidence type="ECO:0000313" key="3">
    <source>
        <dbReference type="Proteomes" id="UP000479132"/>
    </source>
</evidence>
<reference evidence="2 3" key="1">
    <citation type="submission" date="2020-02" db="EMBL/GenBank/DDBJ databases">
        <title>Aliifodinibius halophilus 2W32, complete genome.</title>
        <authorList>
            <person name="Li Y."/>
            <person name="Wu S."/>
        </authorList>
    </citation>
    <scope>NUCLEOTIDE SEQUENCE [LARGE SCALE GENOMIC DNA]</scope>
    <source>
        <strain evidence="2 3">2W32</strain>
    </source>
</reference>
<evidence type="ECO:0000256" key="1">
    <source>
        <dbReference type="SAM" id="MobiDB-lite"/>
    </source>
</evidence>
<gene>
    <name evidence="2" type="ORF">G3569_15095</name>
</gene>
<organism evidence="2 3">
    <name type="scientific">Fodinibius halophilus</name>
    <dbReference type="NCBI Taxonomy" id="1736908"/>
    <lineage>
        <taxon>Bacteria</taxon>
        <taxon>Pseudomonadati</taxon>
        <taxon>Balneolota</taxon>
        <taxon>Balneolia</taxon>
        <taxon>Balneolales</taxon>
        <taxon>Balneolaceae</taxon>
        <taxon>Fodinibius</taxon>
    </lineage>
</organism>
<dbReference type="EMBL" id="JAALLS010000023">
    <property type="protein sequence ID" value="NGP89684.1"/>
    <property type="molecule type" value="Genomic_DNA"/>
</dbReference>
<proteinExistence type="predicted"/>
<accession>A0A6M1TFW0</accession>
<dbReference type="AlphaFoldDB" id="A0A6M1TFW0"/>
<comment type="caution">
    <text evidence="2">The sequence shown here is derived from an EMBL/GenBank/DDBJ whole genome shotgun (WGS) entry which is preliminary data.</text>
</comment>
<evidence type="ECO:0000313" key="2">
    <source>
        <dbReference type="EMBL" id="NGP89684.1"/>
    </source>
</evidence>
<dbReference type="Proteomes" id="UP000479132">
    <property type="component" value="Unassembled WGS sequence"/>
</dbReference>
<feature type="region of interest" description="Disordered" evidence="1">
    <location>
        <begin position="1"/>
        <end position="35"/>
    </location>
</feature>
<sequence>MGKSSSFKESGLPDRAYPNEFEQENSSGESDANQKSELTINLVQINSQIASRASKGDQISLSDIVKTIEAHTASGRIGNIPIHDTEEVRNINYTQAFISGLEKDNYQVEITLRE</sequence>
<name>A0A6M1TFW0_9BACT</name>
<protein>
    <submittedName>
        <fullName evidence="2">Uncharacterized protein</fullName>
    </submittedName>
</protein>
<feature type="compositionally biased region" description="Polar residues" evidence="1">
    <location>
        <begin position="24"/>
        <end position="35"/>
    </location>
</feature>
<keyword evidence="3" id="KW-1185">Reference proteome</keyword>
<dbReference type="RefSeq" id="WP_165270686.1">
    <property type="nucleotide sequence ID" value="NZ_JAALLS010000023.1"/>
</dbReference>